<sequence length="536" mass="61211">MLLAQCPVCHECFTNALECNISALPCGHVFHQICIDTWFKTSSTCPQCRIGIKRTFVISRLYFDIVNHYSHEQPVSATELEEETAESEISLRKDSNSITSLSVQLHRLRSENIRLDSLCKDLSQKSEESSRLLSARDKEISTLTTLYSQTDKLYEIERQRCRDLRTEISSLKQFLREAEIMKAEAIQLRKETEDMHHVKKLISSSEDAARELLSRYTSKFENANETSFNKHQKDTDLLSLCKWASILRSELTATREKVSSYRTELSRVRKLQVSASQKIARAENSAAEYKERVKQLENEISNLVGQIHSDSKAKENNPQEQVTCSALTSINSASHPSTSMTPVRSISMNDDSSLVTPPIKLNSKELLTPDLFLISPSEYSATVTPRTDFITPANPFRMKPIDSTSSSSPQQIVSTSQISYNRTLLFSPEINVIDKIPCNNNNIITNQRRPSSLYQLSIMRQHAKIADSYMMPRYSSTFSSNFQFQQPFDKTLSKVSKHYVVKTETNINQKRSVRNLKRPVFDVSKTLKLDNFVMRL</sequence>
<dbReference type="AlphaFoldDB" id="A0A4Z2DNR1"/>
<dbReference type="SMART" id="SM00184">
    <property type="entry name" value="RING"/>
    <property type="match status" value="1"/>
</dbReference>
<keyword evidence="1" id="KW-0479">Metal-binding</keyword>
<comment type="caution">
    <text evidence="7">The sequence shown here is derived from an EMBL/GenBank/DDBJ whole genome shotgun (WGS) entry which is preliminary data.</text>
</comment>
<dbReference type="OrthoDB" id="8062037at2759"/>
<dbReference type="Gene3D" id="3.30.40.10">
    <property type="entry name" value="Zinc/RING finger domain, C3HC4 (zinc finger)"/>
    <property type="match status" value="1"/>
</dbReference>
<keyword evidence="3" id="KW-0862">Zinc</keyword>
<dbReference type="GO" id="GO:0005634">
    <property type="term" value="C:nucleus"/>
    <property type="evidence" value="ECO:0007669"/>
    <property type="project" value="TreeGrafter"/>
</dbReference>
<proteinExistence type="predicted"/>
<evidence type="ECO:0000256" key="3">
    <source>
        <dbReference type="ARBA" id="ARBA00022833"/>
    </source>
</evidence>
<evidence type="ECO:0000313" key="7">
    <source>
        <dbReference type="EMBL" id="TNN18032.1"/>
    </source>
</evidence>
<evidence type="ECO:0000256" key="5">
    <source>
        <dbReference type="SAM" id="Coils"/>
    </source>
</evidence>
<protein>
    <submittedName>
        <fullName evidence="7">E3 ubiquitin-protein ligase TRAIP</fullName>
    </submittedName>
</protein>
<reference evidence="7 8" key="1">
    <citation type="submission" date="2019-03" db="EMBL/GenBank/DDBJ databases">
        <title>An improved genome assembly of the fluke Schistosoma japonicum.</title>
        <authorList>
            <person name="Hu W."/>
            <person name="Luo F."/>
            <person name="Yin M."/>
            <person name="Mo X."/>
            <person name="Sun C."/>
            <person name="Wu Q."/>
            <person name="Zhu B."/>
            <person name="Xiang M."/>
            <person name="Wang J."/>
            <person name="Wang Y."/>
            <person name="Zhang T."/>
            <person name="Xu B."/>
            <person name="Zheng H."/>
            <person name="Feng Z."/>
        </authorList>
    </citation>
    <scope>NUCLEOTIDE SEQUENCE [LARGE SCALE GENOMIC DNA]</scope>
    <source>
        <strain evidence="7">HuSjv2</strain>
        <tissue evidence="7">Worms</tissue>
    </source>
</reference>
<organism evidence="7 8">
    <name type="scientific">Schistosoma japonicum</name>
    <name type="common">Blood fluke</name>
    <dbReference type="NCBI Taxonomy" id="6182"/>
    <lineage>
        <taxon>Eukaryota</taxon>
        <taxon>Metazoa</taxon>
        <taxon>Spiralia</taxon>
        <taxon>Lophotrochozoa</taxon>
        <taxon>Platyhelminthes</taxon>
        <taxon>Trematoda</taxon>
        <taxon>Digenea</taxon>
        <taxon>Strigeidida</taxon>
        <taxon>Schistosomatoidea</taxon>
        <taxon>Schistosomatidae</taxon>
        <taxon>Schistosoma</taxon>
    </lineage>
</organism>
<accession>A0A4Z2DNR1</accession>
<dbReference type="EMBL" id="SKCS01000084">
    <property type="protein sequence ID" value="TNN18032.1"/>
    <property type="molecule type" value="Genomic_DNA"/>
</dbReference>
<dbReference type="Pfam" id="PF13639">
    <property type="entry name" value="zf-RING_2"/>
    <property type="match status" value="1"/>
</dbReference>
<dbReference type="GO" id="GO:0031297">
    <property type="term" value="P:replication fork processing"/>
    <property type="evidence" value="ECO:0007669"/>
    <property type="project" value="TreeGrafter"/>
</dbReference>
<dbReference type="GO" id="GO:0061630">
    <property type="term" value="F:ubiquitin protein ligase activity"/>
    <property type="evidence" value="ECO:0007669"/>
    <property type="project" value="TreeGrafter"/>
</dbReference>
<dbReference type="STRING" id="6182.A0A4Z2DNR1"/>
<feature type="domain" description="RING-type" evidence="6">
    <location>
        <begin position="6"/>
        <end position="49"/>
    </location>
</feature>
<evidence type="ECO:0000259" key="6">
    <source>
        <dbReference type="PROSITE" id="PS50089"/>
    </source>
</evidence>
<evidence type="ECO:0000256" key="2">
    <source>
        <dbReference type="ARBA" id="ARBA00022771"/>
    </source>
</evidence>
<name>A0A4Z2DNR1_SCHJA</name>
<dbReference type="Proteomes" id="UP000311919">
    <property type="component" value="Unassembled WGS sequence"/>
</dbReference>
<dbReference type="InterPro" id="IPR001841">
    <property type="entry name" value="Znf_RING"/>
</dbReference>
<dbReference type="PANTHER" id="PTHR46569">
    <property type="entry name" value="E3 UBIQUITIN-PROTEIN LIGASE TRAIP"/>
    <property type="match status" value="1"/>
</dbReference>
<keyword evidence="2 4" id="KW-0863">Zinc-finger</keyword>
<evidence type="ECO:0000256" key="4">
    <source>
        <dbReference type="PROSITE-ProRule" id="PRU00175"/>
    </source>
</evidence>
<keyword evidence="5" id="KW-0175">Coiled coil</keyword>
<dbReference type="GO" id="GO:0016567">
    <property type="term" value="P:protein ubiquitination"/>
    <property type="evidence" value="ECO:0007669"/>
    <property type="project" value="TreeGrafter"/>
</dbReference>
<feature type="coiled-coil region" evidence="5">
    <location>
        <begin position="272"/>
        <end position="306"/>
    </location>
</feature>
<keyword evidence="8" id="KW-1185">Reference proteome</keyword>
<dbReference type="SUPFAM" id="SSF57850">
    <property type="entry name" value="RING/U-box"/>
    <property type="match status" value="1"/>
</dbReference>
<dbReference type="CDD" id="cd16454">
    <property type="entry name" value="RING-H2_PA-TM-RING"/>
    <property type="match status" value="1"/>
</dbReference>
<dbReference type="SMART" id="SM00744">
    <property type="entry name" value="RINGv"/>
    <property type="match status" value="1"/>
</dbReference>
<dbReference type="InterPro" id="IPR013083">
    <property type="entry name" value="Znf_RING/FYVE/PHD"/>
</dbReference>
<dbReference type="GO" id="GO:0008270">
    <property type="term" value="F:zinc ion binding"/>
    <property type="evidence" value="ECO:0007669"/>
    <property type="project" value="UniProtKB-KW"/>
</dbReference>
<gene>
    <name evidence="7" type="ORF">EWB00_010699</name>
</gene>
<dbReference type="InterPro" id="IPR011016">
    <property type="entry name" value="Znf_RING-CH"/>
</dbReference>
<dbReference type="PROSITE" id="PS50089">
    <property type="entry name" value="ZF_RING_2"/>
    <property type="match status" value="1"/>
</dbReference>
<dbReference type="GO" id="GO:0090734">
    <property type="term" value="C:site of DNA damage"/>
    <property type="evidence" value="ECO:0007669"/>
    <property type="project" value="TreeGrafter"/>
</dbReference>
<dbReference type="PANTHER" id="PTHR46569:SF1">
    <property type="entry name" value="E3 UBIQUITIN-PROTEIN LIGASE RFWD3-RELATED"/>
    <property type="match status" value="1"/>
</dbReference>
<dbReference type="InterPro" id="IPR052639">
    <property type="entry name" value="TRAIP_ubiq-protein_ligase"/>
</dbReference>
<evidence type="ECO:0000256" key="1">
    <source>
        <dbReference type="ARBA" id="ARBA00022723"/>
    </source>
</evidence>
<evidence type="ECO:0000313" key="8">
    <source>
        <dbReference type="Proteomes" id="UP000311919"/>
    </source>
</evidence>